<evidence type="ECO:0000256" key="1">
    <source>
        <dbReference type="SAM" id="Phobius"/>
    </source>
</evidence>
<feature type="transmembrane region" description="Helical" evidence="1">
    <location>
        <begin position="42"/>
        <end position="58"/>
    </location>
</feature>
<proteinExistence type="predicted"/>
<sequence>MTKNYPMKFFQRLWDSGAWILPVIGVVSFCCVVWPAQTSGCIHLVMAGLTLWAMVVFYQNELRDTDEAPLVEFKPSRGRPND</sequence>
<dbReference type="RefSeq" id="WP_039428403.1">
    <property type="nucleotide sequence ID" value="NZ_JANWTP010000001.1"/>
</dbReference>
<keyword evidence="1" id="KW-0812">Transmembrane</keyword>
<accession>A0A9X4BMP4</accession>
<name>A0A9X4BMP4_9XANT</name>
<gene>
    <name evidence="2" type="ORF">NY667_00940</name>
</gene>
<organism evidence="2 3">
    <name type="scientific">Xanthomonas hortorum pv. hederae</name>
    <dbReference type="NCBI Taxonomy" id="453603"/>
    <lineage>
        <taxon>Bacteria</taxon>
        <taxon>Pseudomonadati</taxon>
        <taxon>Pseudomonadota</taxon>
        <taxon>Gammaproteobacteria</taxon>
        <taxon>Lysobacterales</taxon>
        <taxon>Lysobacteraceae</taxon>
        <taxon>Xanthomonas</taxon>
    </lineage>
</organism>
<dbReference type="AlphaFoldDB" id="A0A9X4BMP4"/>
<reference evidence="2" key="2">
    <citation type="submission" date="2022-08" db="EMBL/GenBank/DDBJ databases">
        <authorList>
            <person name="Iruegas-Bocardo F."/>
            <person name="Weisberg A.J."/>
            <person name="Riutta E.R."/>
            <person name="Kilday K."/>
            <person name="Bonkowski J.C."/>
            <person name="Creswell T."/>
            <person name="Daughtrey M.L."/>
            <person name="Rane K."/>
            <person name="Grunwald N.J."/>
            <person name="Chang J.H."/>
            <person name="Putnam M.L."/>
        </authorList>
    </citation>
    <scope>NUCLEOTIDE SEQUENCE</scope>
    <source>
        <strain evidence="2">22-338</strain>
    </source>
</reference>
<dbReference type="EMBL" id="JANWTP010000001">
    <property type="protein sequence ID" value="MDC8636408.1"/>
    <property type="molecule type" value="Genomic_DNA"/>
</dbReference>
<evidence type="ECO:0000313" key="2">
    <source>
        <dbReference type="EMBL" id="MDC8636408.1"/>
    </source>
</evidence>
<comment type="caution">
    <text evidence="2">The sequence shown here is derived from an EMBL/GenBank/DDBJ whole genome shotgun (WGS) entry which is preliminary data.</text>
</comment>
<evidence type="ECO:0000313" key="3">
    <source>
        <dbReference type="Proteomes" id="UP001140230"/>
    </source>
</evidence>
<feature type="transmembrane region" description="Helical" evidence="1">
    <location>
        <begin position="12"/>
        <end position="36"/>
    </location>
</feature>
<dbReference type="Proteomes" id="UP001140230">
    <property type="component" value="Unassembled WGS sequence"/>
</dbReference>
<reference evidence="2" key="1">
    <citation type="journal article" date="2022" name="Phytopathology">
        <title>Whole genome sequencing-based tracing of a 2022 introduction and outbreak of Xanthomonas hortorum pv. pelargonii.</title>
        <authorList>
            <person name="Iruegas Bocardo F."/>
            <person name="Weisberg A.J."/>
            <person name="Riutta E.R."/>
            <person name="Kilday K.B."/>
            <person name="Bonkowski J.C."/>
            <person name="Creswell T.C."/>
            <person name="Daughtrey M."/>
            <person name="Rane K.K."/>
            <person name="Grunwald N.J."/>
            <person name="Chang J.H."/>
            <person name="Putnam M."/>
        </authorList>
    </citation>
    <scope>NUCLEOTIDE SEQUENCE</scope>
    <source>
        <strain evidence="2">22-338</strain>
    </source>
</reference>
<keyword evidence="1" id="KW-1133">Transmembrane helix</keyword>
<protein>
    <submittedName>
        <fullName evidence="2">Uncharacterized protein</fullName>
    </submittedName>
</protein>
<keyword evidence="1" id="KW-0472">Membrane</keyword>